<dbReference type="AlphaFoldDB" id="D2VKC9"/>
<dbReference type="OMA" id="DIGLFCG"/>
<reference evidence="12 13" key="1">
    <citation type="journal article" date="2010" name="Cell">
        <title>The genome of Naegleria gruberi illuminates early eukaryotic versatility.</title>
        <authorList>
            <person name="Fritz-Laylin L.K."/>
            <person name="Prochnik S.E."/>
            <person name="Ginger M.L."/>
            <person name="Dacks J.B."/>
            <person name="Carpenter M.L."/>
            <person name="Field M.C."/>
            <person name="Kuo A."/>
            <person name="Paredez A."/>
            <person name="Chapman J."/>
            <person name="Pham J."/>
            <person name="Shu S."/>
            <person name="Neupane R."/>
            <person name="Cipriano M."/>
            <person name="Mancuso J."/>
            <person name="Tu H."/>
            <person name="Salamov A."/>
            <person name="Lindquist E."/>
            <person name="Shapiro H."/>
            <person name="Lucas S."/>
            <person name="Grigoriev I.V."/>
            <person name="Cande W.Z."/>
            <person name="Fulton C."/>
            <person name="Rokhsar D.S."/>
            <person name="Dawson S.C."/>
        </authorList>
    </citation>
    <scope>NUCLEOTIDE SEQUENCE [LARGE SCALE GENOMIC DNA]</scope>
    <source>
        <strain evidence="12 13">NEG-M</strain>
    </source>
</reference>
<sequence>MGTHPSGPSKVKLDDQSGSELLSEFLKRNVEQYFSKEEVNEFFEKKGYEFASLPYLFKILSVNQALSIQAHPDQTLAQKLFKNDPEHYKDPYHKPELCCALTKFEALCAFQNLESIVENIKNIESLQSLLRAQNNELIDSILSNDVKDSSQDDRKIILKSLFKSLMTSPKSLVEAHLPNLVKNLQNSTSSRDQLILRLYKDYGNDIGCFSVYFLNHVELQPGEGLFLGPNEPHSYLYGDCVECMASSDNVVRAGLTPKFIDTETLIEMLTYDDHALEKMKMGGEKVNQFETLYTTPVSEFKVQKIVLSKGDKYTLTPNAITIAIVINGSGLVNGENSKKGDVLLFPFNSKTDLENSHEESMEIFAATTNIQAN</sequence>
<feature type="binding site" evidence="9">
    <location>
        <position position="96"/>
    </location>
    <ligand>
        <name>Zn(2+)</name>
        <dbReference type="ChEBI" id="CHEBI:29105"/>
    </ligand>
</feature>
<evidence type="ECO:0000256" key="9">
    <source>
        <dbReference type="PIRSR" id="PIRSR001480-2"/>
    </source>
</evidence>
<evidence type="ECO:0000256" key="1">
    <source>
        <dbReference type="ARBA" id="ARBA00000757"/>
    </source>
</evidence>
<keyword evidence="6 9" id="KW-0862">Zinc</keyword>
<dbReference type="EMBL" id="GG738878">
    <property type="protein sequence ID" value="EFC42579.1"/>
    <property type="molecule type" value="Genomic_DNA"/>
</dbReference>
<evidence type="ECO:0000256" key="2">
    <source>
        <dbReference type="ARBA" id="ARBA00004666"/>
    </source>
</evidence>
<feature type="active site" evidence="8">
    <location>
        <position position="252"/>
    </location>
</feature>
<dbReference type="NCBIfam" id="TIGR00218">
    <property type="entry name" value="manA"/>
    <property type="match status" value="1"/>
</dbReference>
<feature type="binding site" evidence="9">
    <location>
        <position position="69"/>
    </location>
    <ligand>
        <name>Zn(2+)</name>
        <dbReference type="ChEBI" id="CHEBI:29105"/>
    </ligand>
</feature>
<dbReference type="Pfam" id="PF20512">
    <property type="entry name" value="PMI_typeI_hel"/>
    <property type="match status" value="1"/>
</dbReference>
<dbReference type="EC" id="5.3.1.8" evidence="4"/>
<feature type="binding site" evidence="9">
    <location>
        <position position="71"/>
    </location>
    <ligand>
        <name>Zn(2+)</name>
        <dbReference type="ChEBI" id="CHEBI:29105"/>
    </ligand>
</feature>
<dbReference type="GO" id="GO:0009298">
    <property type="term" value="P:GDP-mannose biosynthetic process"/>
    <property type="evidence" value="ECO:0007669"/>
    <property type="project" value="UniProtKB-UniPathway"/>
</dbReference>
<dbReference type="GO" id="GO:0004476">
    <property type="term" value="F:mannose-6-phosphate isomerase activity"/>
    <property type="evidence" value="ECO:0007669"/>
    <property type="project" value="UniProtKB-EC"/>
</dbReference>
<dbReference type="InterPro" id="IPR001250">
    <property type="entry name" value="Man6P_Isoase-1"/>
</dbReference>
<comment type="cofactor">
    <cofactor evidence="9">
        <name>Zn(2+)</name>
        <dbReference type="ChEBI" id="CHEBI:29105"/>
    </cofactor>
    <text evidence="9">Binds 1 zinc ion per subunit.</text>
</comment>
<dbReference type="eggNOG" id="KOG2757">
    <property type="taxonomic scope" value="Eukaryota"/>
</dbReference>
<dbReference type="KEGG" id="ngr:NAEGRDRAFT_80292"/>
<dbReference type="PRINTS" id="PR00714">
    <property type="entry name" value="MAN6PISMRASE"/>
</dbReference>
<dbReference type="GO" id="GO:0008270">
    <property type="term" value="F:zinc ion binding"/>
    <property type="evidence" value="ECO:0007669"/>
    <property type="project" value="InterPro"/>
</dbReference>
<evidence type="ECO:0000313" key="13">
    <source>
        <dbReference type="Proteomes" id="UP000006671"/>
    </source>
</evidence>
<organism evidence="13">
    <name type="scientific">Naegleria gruberi</name>
    <name type="common">Amoeba</name>
    <dbReference type="NCBI Taxonomy" id="5762"/>
    <lineage>
        <taxon>Eukaryota</taxon>
        <taxon>Discoba</taxon>
        <taxon>Heterolobosea</taxon>
        <taxon>Tetramitia</taxon>
        <taxon>Eutetramitia</taxon>
        <taxon>Vahlkampfiidae</taxon>
        <taxon>Naegleria</taxon>
    </lineage>
</organism>
<evidence type="ECO:0000256" key="6">
    <source>
        <dbReference type="ARBA" id="ARBA00022833"/>
    </source>
</evidence>
<dbReference type="FunCoup" id="D2VKC9">
    <property type="interactions" value="370"/>
</dbReference>
<evidence type="ECO:0000256" key="4">
    <source>
        <dbReference type="ARBA" id="ARBA00011956"/>
    </source>
</evidence>
<dbReference type="OrthoDB" id="6605218at2759"/>
<dbReference type="Pfam" id="PF20511">
    <property type="entry name" value="PMI_typeI_cat"/>
    <property type="match status" value="1"/>
</dbReference>
<dbReference type="InterPro" id="IPR014710">
    <property type="entry name" value="RmlC-like_jellyroll"/>
</dbReference>
<dbReference type="STRING" id="5762.D2VKC9"/>
<dbReference type="GO" id="GO:0005975">
    <property type="term" value="P:carbohydrate metabolic process"/>
    <property type="evidence" value="ECO:0007669"/>
    <property type="project" value="InterPro"/>
</dbReference>
<evidence type="ECO:0000256" key="3">
    <source>
        <dbReference type="ARBA" id="ARBA00010772"/>
    </source>
</evidence>
<dbReference type="InterPro" id="IPR011051">
    <property type="entry name" value="RmlC_Cupin_sf"/>
</dbReference>
<evidence type="ECO:0000313" key="12">
    <source>
        <dbReference type="EMBL" id="EFC42579.1"/>
    </source>
</evidence>
<dbReference type="PANTHER" id="PTHR10309">
    <property type="entry name" value="MANNOSE-6-PHOSPHATE ISOMERASE"/>
    <property type="match status" value="1"/>
</dbReference>
<dbReference type="InterPro" id="IPR046458">
    <property type="entry name" value="PMI_typeI_hel"/>
</dbReference>
<dbReference type="PANTHER" id="PTHR10309:SF0">
    <property type="entry name" value="MANNOSE-6-PHOSPHATE ISOMERASE"/>
    <property type="match status" value="1"/>
</dbReference>
<protein>
    <recommendedName>
        <fullName evidence="4">mannose-6-phosphate isomerase</fullName>
        <ecNumber evidence="4">5.3.1.8</ecNumber>
    </recommendedName>
</protein>
<evidence type="ECO:0000256" key="5">
    <source>
        <dbReference type="ARBA" id="ARBA00022723"/>
    </source>
</evidence>
<keyword evidence="5 9" id="KW-0479">Metal-binding</keyword>
<dbReference type="CDD" id="cd07011">
    <property type="entry name" value="cupin_PMI_type_I_N"/>
    <property type="match status" value="1"/>
</dbReference>
<dbReference type="Gene3D" id="2.60.120.10">
    <property type="entry name" value="Jelly Rolls"/>
    <property type="match status" value="2"/>
</dbReference>
<dbReference type="InterPro" id="IPR016305">
    <property type="entry name" value="Mannose-6-P_Isomerase"/>
</dbReference>
<name>D2VKC9_NAEGR</name>
<accession>D2VKC9</accession>
<feature type="domain" description="Phosphomannose isomerase type I helical insertion" evidence="11">
    <location>
        <begin position="143"/>
        <end position="214"/>
    </location>
</feature>
<dbReference type="Gene3D" id="1.10.441.10">
    <property type="entry name" value="Phosphomannose Isomerase, domain 2"/>
    <property type="match status" value="1"/>
</dbReference>
<proteinExistence type="inferred from homology"/>
<keyword evidence="7 12" id="KW-0413">Isomerase</keyword>
<evidence type="ECO:0000259" key="10">
    <source>
        <dbReference type="Pfam" id="PF20511"/>
    </source>
</evidence>
<dbReference type="Proteomes" id="UP000006671">
    <property type="component" value="Unassembled WGS sequence"/>
</dbReference>
<dbReference type="GO" id="GO:0005829">
    <property type="term" value="C:cytosol"/>
    <property type="evidence" value="ECO:0007669"/>
    <property type="project" value="TreeGrafter"/>
</dbReference>
<evidence type="ECO:0000256" key="7">
    <source>
        <dbReference type="ARBA" id="ARBA00023235"/>
    </source>
</evidence>
<evidence type="ECO:0000259" key="11">
    <source>
        <dbReference type="Pfam" id="PF20512"/>
    </source>
</evidence>
<dbReference type="UniPathway" id="UPA00126">
    <property type="reaction ID" value="UER00423"/>
</dbReference>
<dbReference type="InParanoid" id="D2VKC9"/>
<gene>
    <name evidence="12" type="ORF">NAEGRDRAFT_80292</name>
</gene>
<dbReference type="PIRSF" id="PIRSF001480">
    <property type="entry name" value="Mannose-6-phosphate_isomerase"/>
    <property type="match status" value="1"/>
</dbReference>
<dbReference type="InterPro" id="IPR046457">
    <property type="entry name" value="PMI_typeI_cat"/>
</dbReference>
<dbReference type="GeneID" id="8852013"/>
<feature type="binding site" evidence="9">
    <location>
        <position position="233"/>
    </location>
    <ligand>
        <name>Zn(2+)</name>
        <dbReference type="ChEBI" id="CHEBI:29105"/>
    </ligand>
</feature>
<comment type="pathway">
    <text evidence="2">Nucleotide-sugar biosynthesis; GDP-alpha-D-mannose biosynthesis; alpha-D-mannose 1-phosphate from D-fructose 6-phosphate: step 1/2.</text>
</comment>
<feature type="domain" description="Phosphomannose isomerase type I catalytic" evidence="10">
    <location>
        <begin position="1"/>
        <end position="112"/>
    </location>
</feature>
<dbReference type="SUPFAM" id="SSF51182">
    <property type="entry name" value="RmlC-like cupins"/>
    <property type="match status" value="1"/>
</dbReference>
<dbReference type="VEuPathDB" id="AmoebaDB:NAEGRDRAFT_80292"/>
<keyword evidence="13" id="KW-1185">Reference proteome</keyword>
<comment type="catalytic activity">
    <reaction evidence="1">
        <text>D-mannose 6-phosphate = D-fructose 6-phosphate</text>
        <dbReference type="Rhea" id="RHEA:12356"/>
        <dbReference type="ChEBI" id="CHEBI:58735"/>
        <dbReference type="ChEBI" id="CHEBI:61527"/>
        <dbReference type="EC" id="5.3.1.8"/>
    </reaction>
</comment>
<dbReference type="RefSeq" id="XP_002675323.1">
    <property type="nucleotide sequence ID" value="XM_002675277.1"/>
</dbReference>
<evidence type="ECO:0000256" key="8">
    <source>
        <dbReference type="PIRSR" id="PIRSR001480-1"/>
    </source>
</evidence>
<comment type="similarity">
    <text evidence="3">Belongs to the mannose-6-phosphate isomerase type 1 family.</text>
</comment>